<comment type="caution">
    <text evidence="5">The sequence shown here is derived from an EMBL/GenBank/DDBJ whole genome shotgun (WGS) entry which is preliminary data.</text>
</comment>
<dbReference type="GO" id="GO:0016491">
    <property type="term" value="F:oxidoreductase activity"/>
    <property type="evidence" value="ECO:0007669"/>
    <property type="project" value="UniProtKB-KW"/>
</dbReference>
<dbReference type="Gene3D" id="2.60.120.330">
    <property type="entry name" value="B-lactam Antibiotic, Isopenicillin N Synthase, Chain"/>
    <property type="match status" value="1"/>
</dbReference>
<dbReference type="InterPro" id="IPR005123">
    <property type="entry name" value="Oxoglu/Fe-dep_dioxygenase_dom"/>
</dbReference>
<dbReference type="PROSITE" id="PS51471">
    <property type="entry name" value="FE2OG_OXY"/>
    <property type="match status" value="1"/>
</dbReference>
<gene>
    <name evidence="5" type="ORF">LSUE1_G005589</name>
</gene>
<dbReference type="OrthoDB" id="288590at2759"/>
<evidence type="ECO:0000256" key="2">
    <source>
        <dbReference type="RuleBase" id="RU003682"/>
    </source>
</evidence>
<dbReference type="AlphaFoldDB" id="A0A8T9C0P3"/>
<feature type="domain" description="Fe2OG dioxygenase" evidence="4">
    <location>
        <begin position="131"/>
        <end position="239"/>
    </location>
</feature>
<dbReference type="EMBL" id="QGMK01000999">
    <property type="protein sequence ID" value="TVY75628.1"/>
    <property type="molecule type" value="Genomic_DNA"/>
</dbReference>
<reference evidence="5 6" key="1">
    <citation type="submission" date="2018-05" db="EMBL/GenBank/DDBJ databases">
        <title>Genome sequencing and assembly of the regulated plant pathogen Lachnellula willkommii and related sister species for the development of diagnostic species identification markers.</title>
        <authorList>
            <person name="Giroux E."/>
            <person name="Bilodeau G."/>
        </authorList>
    </citation>
    <scope>NUCLEOTIDE SEQUENCE [LARGE SCALE GENOMIC DNA]</scope>
    <source>
        <strain evidence="5 6">CBS 268.59</strain>
    </source>
</reference>
<dbReference type="InterPro" id="IPR044861">
    <property type="entry name" value="IPNS-like_FE2OG_OXY"/>
</dbReference>
<keyword evidence="2" id="KW-0479">Metal-binding</keyword>
<sequence>MDDSPEGKAILGDVAALFRLSTKIFDLDLGEKQKYALLNGTVYGYKGYGVGKIDKKGTPDRCEFWGMSKDDIVGNVSPLPAPDLVVQHRDVYHNFTIRCHELAMMIMDRLDEQLHLPIGTLSSRHRISEASGDQTRMLRMIPQPATDRRTSMVAHTDLGSITVLFNVLGGLQILPPNGGKEEMDWRYIEPQHNCAIINVGDALSIFTNNVLHSNIHRVTYAPGEQAALTRYSLAYFARPENAAILGRLEGSDEIPSLPEGVEKLNITAGEWVQRRQMAQIQNSHKIKSKDSEPAWATVGFEDSEKIKGSS</sequence>
<dbReference type="InterPro" id="IPR050231">
    <property type="entry name" value="Iron_ascorbate_oxido_reductase"/>
</dbReference>
<dbReference type="InterPro" id="IPR027443">
    <property type="entry name" value="IPNS-like_sf"/>
</dbReference>
<keyword evidence="2" id="KW-0560">Oxidoreductase</keyword>
<dbReference type="SUPFAM" id="SSF51197">
    <property type="entry name" value="Clavaminate synthase-like"/>
    <property type="match status" value="1"/>
</dbReference>
<evidence type="ECO:0000256" key="1">
    <source>
        <dbReference type="ARBA" id="ARBA00008056"/>
    </source>
</evidence>
<keyword evidence="2" id="KW-0408">Iron</keyword>
<accession>A0A8T9C0P3</accession>
<dbReference type="GO" id="GO:0046872">
    <property type="term" value="F:metal ion binding"/>
    <property type="evidence" value="ECO:0007669"/>
    <property type="project" value="UniProtKB-KW"/>
</dbReference>
<dbReference type="Proteomes" id="UP000469558">
    <property type="component" value="Unassembled WGS sequence"/>
</dbReference>
<name>A0A8T9C0P3_9HELO</name>
<proteinExistence type="inferred from homology"/>
<evidence type="ECO:0000313" key="5">
    <source>
        <dbReference type="EMBL" id="TVY75628.1"/>
    </source>
</evidence>
<organism evidence="5 6">
    <name type="scientific">Lachnellula suecica</name>
    <dbReference type="NCBI Taxonomy" id="602035"/>
    <lineage>
        <taxon>Eukaryota</taxon>
        <taxon>Fungi</taxon>
        <taxon>Dikarya</taxon>
        <taxon>Ascomycota</taxon>
        <taxon>Pezizomycotina</taxon>
        <taxon>Leotiomycetes</taxon>
        <taxon>Helotiales</taxon>
        <taxon>Lachnaceae</taxon>
        <taxon>Lachnellula</taxon>
    </lineage>
</organism>
<protein>
    <submittedName>
        <fullName evidence="5">UPF0676 protein</fullName>
    </submittedName>
</protein>
<dbReference type="Pfam" id="PF03171">
    <property type="entry name" value="2OG-FeII_Oxy"/>
    <property type="match status" value="1"/>
</dbReference>
<dbReference type="PANTHER" id="PTHR47990">
    <property type="entry name" value="2-OXOGLUTARATE (2OG) AND FE(II)-DEPENDENT OXYGENASE SUPERFAMILY PROTEIN-RELATED"/>
    <property type="match status" value="1"/>
</dbReference>
<evidence type="ECO:0000313" key="6">
    <source>
        <dbReference type="Proteomes" id="UP000469558"/>
    </source>
</evidence>
<evidence type="ECO:0000259" key="4">
    <source>
        <dbReference type="PROSITE" id="PS51471"/>
    </source>
</evidence>
<feature type="region of interest" description="Disordered" evidence="3">
    <location>
        <begin position="286"/>
        <end position="310"/>
    </location>
</feature>
<comment type="similarity">
    <text evidence="1 2">Belongs to the iron/ascorbate-dependent oxidoreductase family.</text>
</comment>
<evidence type="ECO:0000256" key="3">
    <source>
        <dbReference type="SAM" id="MobiDB-lite"/>
    </source>
</evidence>
<keyword evidence="6" id="KW-1185">Reference proteome</keyword>